<name>K9ZVT4_DEIPD</name>
<dbReference type="Pfam" id="PF07555">
    <property type="entry name" value="NAGidase"/>
    <property type="match status" value="1"/>
</dbReference>
<keyword evidence="7" id="KW-1185">Reference proteome</keyword>
<evidence type="ECO:0000313" key="6">
    <source>
        <dbReference type="EMBL" id="AFZ65641.1"/>
    </source>
</evidence>
<dbReference type="InterPro" id="IPR011496">
    <property type="entry name" value="O-GlcNAcase_cat"/>
</dbReference>
<evidence type="ECO:0000256" key="1">
    <source>
        <dbReference type="ARBA" id="ARBA00022801"/>
    </source>
</evidence>
<dbReference type="RefSeq" id="WP_015233952.1">
    <property type="nucleotide sequence ID" value="NC_019793.1"/>
</dbReference>
<dbReference type="HOGENOM" id="CLU_001501_5_1_0"/>
<dbReference type="Gene3D" id="3.20.20.80">
    <property type="entry name" value="Glycosidases"/>
    <property type="match status" value="1"/>
</dbReference>
<sequence>MTFGCRGILEAFYGRPWSWEERHTMLDFMHEEGLGAYLYAPKNDPIHRNRWQEPYTDEEWMQFQRLNGHARDLGIELIFGLSALAFRYTEKAHLGVLQGKIRAARQRGLRSFALLLDDLPDRFEHGDDRQRFPDLAHAQAWLVNELFQEVAPDGQFYFCPTEYHGPGTSDYLRTLGARLPARAQVFWTGSQICSPRLTEEELRRVSDVLQRPVVVWDNFPVNDLDMQYDLHVAPLRHRAPGLARAAAGYFAAAGPRVSTSQLALRTTAAYLRNPHGYQPEPEFMKAVRRATSSESEAAAVAFLADLARRHPLTDRNEVLHHALWPDIDAFWAARGGSGKRAGPELPGRPVPTPVTPDEAPLRSAVQEMERHAFTLAHLHDPALRRDLAPWTAKLAGWARVMKYALGALDHPHDARTREYVLEELALVRENFHWVAGDTFDHFARRCLRAAGETEELA</sequence>
<dbReference type="SUPFAM" id="SSF51445">
    <property type="entry name" value="(Trans)glycosidases"/>
    <property type="match status" value="1"/>
</dbReference>
<feature type="active site" description="Proton donor" evidence="3">
    <location>
        <position position="118"/>
    </location>
</feature>
<evidence type="ECO:0000313" key="7">
    <source>
        <dbReference type="Proteomes" id="UP000010467"/>
    </source>
</evidence>
<dbReference type="PROSITE" id="PS52009">
    <property type="entry name" value="GH84"/>
    <property type="match status" value="1"/>
</dbReference>
<reference evidence="7" key="1">
    <citation type="submission" date="2012-03" db="EMBL/GenBank/DDBJ databases">
        <title>Complete sequence of chromosome of Deinococcus peraridilitoris DSM 19664.</title>
        <authorList>
            <person name="Lucas S."/>
            <person name="Copeland A."/>
            <person name="Lapidus A."/>
            <person name="Glavina del Rio T."/>
            <person name="Dalin E."/>
            <person name="Tice H."/>
            <person name="Bruce D."/>
            <person name="Goodwin L."/>
            <person name="Pitluck S."/>
            <person name="Peters L."/>
            <person name="Mikhailova N."/>
            <person name="Lu M."/>
            <person name="Kyrpides N."/>
            <person name="Mavromatis K."/>
            <person name="Ivanova N."/>
            <person name="Brettin T."/>
            <person name="Detter J.C."/>
            <person name="Han C."/>
            <person name="Larimer F."/>
            <person name="Land M."/>
            <person name="Hauser L."/>
            <person name="Markowitz V."/>
            <person name="Cheng J.-F."/>
            <person name="Hugenholtz P."/>
            <person name="Woyke T."/>
            <person name="Wu D."/>
            <person name="Pukall R."/>
            <person name="Steenblock K."/>
            <person name="Brambilla E."/>
            <person name="Klenk H.-P."/>
            <person name="Eisen J.A."/>
        </authorList>
    </citation>
    <scope>NUCLEOTIDE SEQUENCE [LARGE SCALE GENOMIC DNA]</scope>
    <source>
        <strain evidence="7">DSM 19664 / LMG 22246 / CIP 109416 / KR-200</strain>
    </source>
</reference>
<keyword evidence="2 3" id="KW-0326">Glycosidase</keyword>
<dbReference type="InterPro" id="IPR051822">
    <property type="entry name" value="Glycosyl_Hydrolase_84"/>
</dbReference>
<dbReference type="PANTHER" id="PTHR13170:SF16">
    <property type="entry name" value="PROTEIN O-GLCNACASE"/>
    <property type="match status" value="1"/>
</dbReference>
<dbReference type="STRING" id="937777.Deipe_0032"/>
<dbReference type="Proteomes" id="UP000010467">
    <property type="component" value="Chromosome"/>
</dbReference>
<feature type="domain" description="GH84" evidence="5">
    <location>
        <begin position="4"/>
        <end position="275"/>
    </location>
</feature>
<evidence type="ECO:0000259" key="5">
    <source>
        <dbReference type="PROSITE" id="PS52009"/>
    </source>
</evidence>
<feature type="region of interest" description="Disordered" evidence="4">
    <location>
        <begin position="338"/>
        <end position="357"/>
    </location>
</feature>
<protein>
    <submittedName>
        <fullName evidence="6">Beta-N-acetylglucosaminidase</fullName>
    </submittedName>
</protein>
<dbReference type="GO" id="GO:0015929">
    <property type="term" value="F:hexosaminidase activity"/>
    <property type="evidence" value="ECO:0007669"/>
    <property type="project" value="UniProtKB-ARBA"/>
</dbReference>
<dbReference type="eggNOG" id="COG3525">
    <property type="taxonomic scope" value="Bacteria"/>
</dbReference>
<organism evidence="6 7">
    <name type="scientific">Deinococcus peraridilitoris (strain DSM 19664 / LMG 22246 / CIP 109416 / KR-200)</name>
    <dbReference type="NCBI Taxonomy" id="937777"/>
    <lineage>
        <taxon>Bacteria</taxon>
        <taxon>Thermotogati</taxon>
        <taxon>Deinococcota</taxon>
        <taxon>Deinococci</taxon>
        <taxon>Deinococcales</taxon>
        <taxon>Deinococcaceae</taxon>
        <taxon>Deinococcus</taxon>
    </lineage>
</organism>
<gene>
    <name evidence="6" type="ordered locus">Deipe_0032</name>
</gene>
<dbReference type="KEGG" id="dpd:Deipe_0032"/>
<evidence type="ECO:0000256" key="4">
    <source>
        <dbReference type="SAM" id="MobiDB-lite"/>
    </source>
</evidence>
<evidence type="ECO:0000256" key="2">
    <source>
        <dbReference type="ARBA" id="ARBA00023295"/>
    </source>
</evidence>
<proteinExistence type="inferred from homology"/>
<dbReference type="PANTHER" id="PTHR13170">
    <property type="entry name" value="O-GLCNACASE"/>
    <property type="match status" value="1"/>
</dbReference>
<keyword evidence="1 3" id="KW-0378">Hydrolase</keyword>
<accession>K9ZVT4</accession>
<dbReference type="OrthoDB" id="9760892at2"/>
<dbReference type="PATRIC" id="fig|937777.3.peg.36"/>
<dbReference type="EMBL" id="CP003382">
    <property type="protein sequence ID" value="AFZ65641.1"/>
    <property type="molecule type" value="Genomic_DNA"/>
</dbReference>
<dbReference type="GO" id="GO:1901135">
    <property type="term" value="P:carbohydrate derivative metabolic process"/>
    <property type="evidence" value="ECO:0007669"/>
    <property type="project" value="UniProtKB-ARBA"/>
</dbReference>
<dbReference type="InterPro" id="IPR017853">
    <property type="entry name" value="GH"/>
</dbReference>
<comment type="similarity">
    <text evidence="3">Belongs to the glycosyl hydrolase 84 family.</text>
</comment>
<evidence type="ECO:0000256" key="3">
    <source>
        <dbReference type="PROSITE-ProRule" id="PRU01353"/>
    </source>
</evidence>
<dbReference type="AlphaFoldDB" id="K9ZVT4"/>